<dbReference type="Pfam" id="PF00350">
    <property type="entry name" value="Dynamin_N"/>
    <property type="match status" value="1"/>
</dbReference>
<gene>
    <name evidence="2" type="ORF">P5673_000963</name>
</gene>
<reference evidence="2" key="1">
    <citation type="journal article" date="2023" name="G3 (Bethesda)">
        <title>Whole genome assembly and annotation of the endangered Caribbean coral Acropora cervicornis.</title>
        <authorList>
            <person name="Selwyn J.D."/>
            <person name="Vollmer S.V."/>
        </authorList>
    </citation>
    <scope>NUCLEOTIDE SEQUENCE</scope>
    <source>
        <strain evidence="2">K2</strain>
    </source>
</reference>
<accession>A0AAD9VG47</accession>
<dbReference type="Gene3D" id="3.40.50.300">
    <property type="entry name" value="P-loop containing nucleotide triphosphate hydrolases"/>
    <property type="match status" value="1"/>
</dbReference>
<comment type="caution">
    <text evidence="2">The sequence shown here is derived from an EMBL/GenBank/DDBJ whole genome shotgun (WGS) entry which is preliminary data.</text>
</comment>
<sequence>MATGTPEIIDEIDDFMEMAQAMNALGISYKGLKTLDQMKDKVRTSLQQTANRPSWTARKAFAILSEAKDVHTRKRTFLLSLYHDAEQHLKDMDHSILSLLQSKVGNIEENIKKHKLQLACEEYFLLVAGDTSSGKSSLINLIMGEELLPYSVLSTTSTICELKFGTERKIVAHFKDKDPDTGMPTKVIQLKENPNTASEKQSYLQQISPFVHVKNDREKGSIYKKIELFWPHDLLQKGIVIIDSPGVGESDIMDEIVTEYLPRAFAFIYTINSPNAGGVQKDRLEKLLENVRSTFLDGKWQLPVKCALFVCNKWDQVPEKEDKEVKSHIVKKLKQSWPDLDPSTQIT</sequence>
<keyword evidence="3" id="KW-1185">Reference proteome</keyword>
<feature type="domain" description="Dynamin N-terminal" evidence="1">
    <location>
        <begin position="126"/>
        <end position="274"/>
    </location>
</feature>
<protein>
    <submittedName>
        <fullName evidence="2">Bacterial dynamin-like protein</fullName>
    </submittedName>
</protein>
<dbReference type="InterPro" id="IPR027417">
    <property type="entry name" value="P-loop_NTPase"/>
</dbReference>
<proteinExistence type="predicted"/>
<dbReference type="PANTHER" id="PTHR26392:SF92">
    <property type="entry name" value="PROTEIN KINASE DOMAIN-CONTAINING PROTEIN"/>
    <property type="match status" value="1"/>
</dbReference>
<dbReference type="SUPFAM" id="SSF52540">
    <property type="entry name" value="P-loop containing nucleoside triphosphate hydrolases"/>
    <property type="match status" value="1"/>
</dbReference>
<evidence type="ECO:0000259" key="1">
    <source>
        <dbReference type="Pfam" id="PF00350"/>
    </source>
</evidence>
<reference evidence="2" key="2">
    <citation type="journal article" date="2023" name="Science">
        <title>Genomic signatures of disease resistance in endangered staghorn corals.</title>
        <authorList>
            <person name="Vollmer S.V."/>
            <person name="Selwyn J.D."/>
            <person name="Despard B.A."/>
            <person name="Roesel C.L."/>
        </authorList>
    </citation>
    <scope>NUCLEOTIDE SEQUENCE</scope>
    <source>
        <strain evidence="2">K2</strain>
    </source>
</reference>
<organism evidence="2 3">
    <name type="scientific">Acropora cervicornis</name>
    <name type="common">Staghorn coral</name>
    <dbReference type="NCBI Taxonomy" id="6130"/>
    <lineage>
        <taxon>Eukaryota</taxon>
        <taxon>Metazoa</taxon>
        <taxon>Cnidaria</taxon>
        <taxon>Anthozoa</taxon>
        <taxon>Hexacorallia</taxon>
        <taxon>Scleractinia</taxon>
        <taxon>Astrocoeniina</taxon>
        <taxon>Acroporidae</taxon>
        <taxon>Acropora</taxon>
    </lineage>
</organism>
<name>A0AAD9VG47_ACRCE</name>
<dbReference type="EMBL" id="JARQWQ010000002">
    <property type="protein sequence ID" value="KAK2573318.1"/>
    <property type="molecule type" value="Genomic_DNA"/>
</dbReference>
<dbReference type="Proteomes" id="UP001249851">
    <property type="component" value="Unassembled WGS sequence"/>
</dbReference>
<dbReference type="AlphaFoldDB" id="A0AAD9VG47"/>
<evidence type="ECO:0000313" key="3">
    <source>
        <dbReference type="Proteomes" id="UP001249851"/>
    </source>
</evidence>
<dbReference type="InterPro" id="IPR045063">
    <property type="entry name" value="Dynamin_N"/>
</dbReference>
<evidence type="ECO:0000313" key="2">
    <source>
        <dbReference type="EMBL" id="KAK2573318.1"/>
    </source>
</evidence>
<dbReference type="PANTHER" id="PTHR26392">
    <property type="entry name" value="MITOGEN-ACTIVATED PROTEIN KINASE KINASE KINASE 7-RELATED"/>
    <property type="match status" value="1"/>
</dbReference>